<dbReference type="AlphaFoldDB" id="A0A9D1JLK3"/>
<evidence type="ECO:0000313" key="2">
    <source>
        <dbReference type="Proteomes" id="UP000823928"/>
    </source>
</evidence>
<protein>
    <submittedName>
        <fullName evidence="1">AlwI family type II restriction endonuclease</fullName>
    </submittedName>
</protein>
<keyword evidence="1" id="KW-0255">Endonuclease</keyword>
<dbReference type="Pfam" id="PF09491">
    <property type="entry name" value="RE_AlwI"/>
    <property type="match status" value="1"/>
</dbReference>
<comment type="caution">
    <text evidence="1">The sequence shown here is derived from an EMBL/GenBank/DDBJ whole genome shotgun (WGS) entry which is preliminary data.</text>
</comment>
<proteinExistence type="predicted"/>
<keyword evidence="1" id="KW-0378">Hydrolase</keyword>
<dbReference type="Proteomes" id="UP000823928">
    <property type="component" value="Unassembled WGS sequence"/>
</dbReference>
<sequence>LQDVIDTRSDEAAINLFDATKSISGRSATFWKQYLFNTSLTSKVNKEGFATVNNRARLFNCADEAEFKTEFFKLMHLFKAKSTLSDYFDLNRRYFRTTDTILFQDDKVKFDIIPNCFFKIAEQNLTALAYTSDDNLSSNISLESIVGAQITENQIFAKIEEIYGVQVRNLYDVQAFVDRERYERFNAMVDSKFTDEKIIELMSAFEDRRDGDIQSMVTNNADAPTIFEYVLAVAWYKISGRKGKVLEYMNLSLDADLLPVTHAAGGHEDITYKYEATEDYPAHTLLLEATLASSTNQRRMEMEPVSRHLGEYLLSHTDEQAYCLFATTYLHVNVISDFRMRKSNPYYSVDGTRFVEGMKIIPLQTSEIKTIIKKGLTYGNLYRLFEAAYNSTIAPNLWYDKEIIEHVN</sequence>
<accession>A0A9D1JLK3</accession>
<reference evidence="1" key="2">
    <citation type="journal article" date="2021" name="PeerJ">
        <title>Extensive microbial diversity within the chicken gut microbiome revealed by metagenomics and culture.</title>
        <authorList>
            <person name="Gilroy R."/>
            <person name="Ravi A."/>
            <person name="Getino M."/>
            <person name="Pursley I."/>
            <person name="Horton D.L."/>
            <person name="Alikhan N.F."/>
            <person name="Baker D."/>
            <person name="Gharbi K."/>
            <person name="Hall N."/>
            <person name="Watson M."/>
            <person name="Adriaenssens E.M."/>
            <person name="Foster-Nyarko E."/>
            <person name="Jarju S."/>
            <person name="Secka A."/>
            <person name="Antonio M."/>
            <person name="Oren A."/>
            <person name="Chaudhuri R.R."/>
            <person name="La Ragione R."/>
            <person name="Hildebrand F."/>
            <person name="Pallen M.J."/>
        </authorList>
    </citation>
    <scope>NUCLEOTIDE SEQUENCE</scope>
    <source>
        <strain evidence="1">6276</strain>
    </source>
</reference>
<feature type="non-terminal residue" evidence="1">
    <location>
        <position position="1"/>
    </location>
</feature>
<dbReference type="EMBL" id="DVIU01000004">
    <property type="protein sequence ID" value="HIS35031.1"/>
    <property type="molecule type" value="Genomic_DNA"/>
</dbReference>
<evidence type="ECO:0000313" key="1">
    <source>
        <dbReference type="EMBL" id="HIS35031.1"/>
    </source>
</evidence>
<dbReference type="InterPro" id="IPR018573">
    <property type="entry name" value="Restrct_endonuc_II_AlwI"/>
</dbReference>
<gene>
    <name evidence="1" type="ORF">IAC10_00165</name>
</gene>
<dbReference type="GO" id="GO:0004519">
    <property type="term" value="F:endonuclease activity"/>
    <property type="evidence" value="ECO:0007669"/>
    <property type="project" value="UniProtKB-KW"/>
</dbReference>
<name>A0A9D1JLK3_9BACT</name>
<organism evidence="1 2">
    <name type="scientific">Candidatus Scatousia excrementigallinarum</name>
    <dbReference type="NCBI Taxonomy" id="2840935"/>
    <lineage>
        <taxon>Bacteria</taxon>
        <taxon>Candidatus Scatousia</taxon>
    </lineage>
</organism>
<dbReference type="Gene3D" id="3.40.91.50">
    <property type="match status" value="1"/>
</dbReference>
<reference evidence="1" key="1">
    <citation type="submission" date="2020-10" db="EMBL/GenBank/DDBJ databases">
        <authorList>
            <person name="Gilroy R."/>
        </authorList>
    </citation>
    <scope>NUCLEOTIDE SEQUENCE</scope>
    <source>
        <strain evidence="1">6276</strain>
    </source>
</reference>
<keyword evidence="1" id="KW-0540">Nuclease</keyword>